<protein>
    <submittedName>
        <fullName evidence="2">QueT transporter family protein</fullName>
    </submittedName>
</protein>
<feature type="transmembrane region" description="Helical" evidence="1">
    <location>
        <begin position="104"/>
        <end position="125"/>
    </location>
</feature>
<evidence type="ECO:0000256" key="1">
    <source>
        <dbReference type="SAM" id="Phobius"/>
    </source>
</evidence>
<gene>
    <name evidence="2" type="ORF">H9725_10720</name>
</gene>
<evidence type="ECO:0000313" key="3">
    <source>
        <dbReference type="Proteomes" id="UP000824065"/>
    </source>
</evidence>
<feature type="transmembrane region" description="Helical" evidence="1">
    <location>
        <begin position="67"/>
        <end position="92"/>
    </location>
</feature>
<feature type="transmembrane region" description="Helical" evidence="1">
    <location>
        <begin position="131"/>
        <end position="157"/>
    </location>
</feature>
<comment type="caution">
    <text evidence="2">The sequence shown here is derived from an EMBL/GenBank/DDBJ whole genome shotgun (WGS) entry which is preliminary data.</text>
</comment>
<evidence type="ECO:0000313" key="2">
    <source>
        <dbReference type="EMBL" id="HIZ59020.1"/>
    </source>
</evidence>
<keyword evidence="1" id="KW-1133">Transmembrane helix</keyword>
<keyword evidence="1" id="KW-0812">Transmembrane</keyword>
<reference evidence="2" key="2">
    <citation type="submission" date="2021-04" db="EMBL/GenBank/DDBJ databases">
        <authorList>
            <person name="Gilroy R."/>
        </authorList>
    </citation>
    <scope>NUCLEOTIDE SEQUENCE</scope>
    <source>
        <strain evidence="2">ChiBcec16-3735</strain>
    </source>
</reference>
<dbReference type="Proteomes" id="UP000824065">
    <property type="component" value="Unassembled WGS sequence"/>
</dbReference>
<dbReference type="PANTHER" id="PTHR40044">
    <property type="entry name" value="INTEGRAL MEMBRANE PROTEIN-RELATED"/>
    <property type="match status" value="1"/>
</dbReference>
<reference evidence="2" key="1">
    <citation type="journal article" date="2021" name="PeerJ">
        <title>Extensive microbial diversity within the chicken gut microbiome revealed by metagenomics and culture.</title>
        <authorList>
            <person name="Gilroy R."/>
            <person name="Ravi A."/>
            <person name="Getino M."/>
            <person name="Pursley I."/>
            <person name="Horton D.L."/>
            <person name="Alikhan N.F."/>
            <person name="Baker D."/>
            <person name="Gharbi K."/>
            <person name="Hall N."/>
            <person name="Watson M."/>
            <person name="Adriaenssens E.M."/>
            <person name="Foster-Nyarko E."/>
            <person name="Jarju S."/>
            <person name="Secka A."/>
            <person name="Antonio M."/>
            <person name="Oren A."/>
            <person name="Chaudhuri R.R."/>
            <person name="La Ragione R."/>
            <person name="Hildebrand F."/>
            <person name="Pallen M.J."/>
        </authorList>
    </citation>
    <scope>NUCLEOTIDE SEQUENCE</scope>
    <source>
        <strain evidence="2">ChiBcec16-3735</strain>
    </source>
</reference>
<organism evidence="2 3">
    <name type="scientific">Candidatus Faecalibacterium gallistercoris</name>
    <dbReference type="NCBI Taxonomy" id="2838579"/>
    <lineage>
        <taxon>Bacteria</taxon>
        <taxon>Bacillati</taxon>
        <taxon>Bacillota</taxon>
        <taxon>Clostridia</taxon>
        <taxon>Eubacteriales</taxon>
        <taxon>Oscillospiraceae</taxon>
        <taxon>Faecalibacterium</taxon>
    </lineage>
</organism>
<dbReference type="PANTHER" id="PTHR40044:SF1">
    <property type="entry name" value="INTEGRAL MEMBRANE PROTEIN"/>
    <property type="match status" value="1"/>
</dbReference>
<dbReference type="Pfam" id="PF06177">
    <property type="entry name" value="QueT"/>
    <property type="match status" value="1"/>
</dbReference>
<dbReference type="InterPro" id="IPR010387">
    <property type="entry name" value="QueT"/>
</dbReference>
<accession>A0A9D2FH38</accession>
<sequence>MNKETLTVRKLARCAVVAALYVALCLGLAPFSYGAVQVRVAEALCLLPLFGPEYILGVTLGCALANLLGSTMIDVVFGTLATFLACLCTYAVRHARVGGLAIPAALPPILWNAVIVGTEIAVFFSDTPATPALILANALSVGAGEVISCGVLGVALVRLIERNPRLRQAFTDEGVRTA</sequence>
<dbReference type="AlphaFoldDB" id="A0A9D2FH38"/>
<dbReference type="EMBL" id="DXBJ01000079">
    <property type="protein sequence ID" value="HIZ59020.1"/>
    <property type="molecule type" value="Genomic_DNA"/>
</dbReference>
<keyword evidence="1" id="KW-0472">Membrane</keyword>
<name>A0A9D2FH38_9FIRM</name>
<proteinExistence type="predicted"/>
<dbReference type="PIRSF" id="PIRSF031501">
    <property type="entry name" value="QueT"/>
    <property type="match status" value="1"/>
</dbReference>